<feature type="domain" description="ABC transporter" evidence="6">
    <location>
        <begin position="4"/>
        <end position="236"/>
    </location>
</feature>
<proteinExistence type="inferred from homology"/>
<dbReference type="InterPro" id="IPR050763">
    <property type="entry name" value="ABC_transporter_ATP-binding"/>
</dbReference>
<dbReference type="CDD" id="cd03230">
    <property type="entry name" value="ABC_DR_subfamily_A"/>
    <property type="match status" value="1"/>
</dbReference>
<evidence type="ECO:0000256" key="2">
    <source>
        <dbReference type="ARBA" id="ARBA00022448"/>
    </source>
</evidence>
<evidence type="ECO:0000259" key="6">
    <source>
        <dbReference type="PROSITE" id="PS50893"/>
    </source>
</evidence>
<dbReference type="Pfam" id="PF00005">
    <property type="entry name" value="ABC_tran"/>
    <property type="match status" value="1"/>
</dbReference>
<evidence type="ECO:0000256" key="4">
    <source>
        <dbReference type="ARBA" id="ARBA00022741"/>
    </source>
</evidence>
<dbReference type="GO" id="GO:0005524">
    <property type="term" value="F:ATP binding"/>
    <property type="evidence" value="ECO:0007669"/>
    <property type="project" value="UniProtKB-KW"/>
</dbReference>
<reference evidence="7" key="1">
    <citation type="journal article" date="2020" name="mSystems">
        <title>Genome- and Community-Level Interaction Insights into Carbon Utilization and Element Cycling Functions of Hydrothermarchaeota in Hydrothermal Sediment.</title>
        <authorList>
            <person name="Zhou Z."/>
            <person name="Liu Y."/>
            <person name="Xu W."/>
            <person name="Pan J."/>
            <person name="Luo Z.H."/>
            <person name="Li M."/>
        </authorList>
    </citation>
    <scope>NUCLEOTIDE SEQUENCE [LARGE SCALE GENOMIC DNA]</scope>
    <source>
        <strain evidence="7">HyVt-233</strain>
    </source>
</reference>
<keyword evidence="4" id="KW-0547">Nucleotide-binding</keyword>
<dbReference type="InterPro" id="IPR003593">
    <property type="entry name" value="AAA+_ATPase"/>
</dbReference>
<comment type="caution">
    <text evidence="7">The sequence shown here is derived from an EMBL/GenBank/DDBJ whole genome shotgun (WGS) entry which is preliminary data.</text>
</comment>
<dbReference type="InterPro" id="IPR003439">
    <property type="entry name" value="ABC_transporter-like_ATP-bd"/>
</dbReference>
<dbReference type="AlphaFoldDB" id="A0A7C0U2Z2"/>
<protein>
    <submittedName>
        <fullName evidence="7">ABC transporter ATP-binding protein</fullName>
    </submittedName>
</protein>
<organism evidence="7">
    <name type="scientific">Desulfofervidus auxilii</name>
    <dbReference type="NCBI Taxonomy" id="1621989"/>
    <lineage>
        <taxon>Bacteria</taxon>
        <taxon>Pseudomonadati</taxon>
        <taxon>Thermodesulfobacteriota</taxon>
        <taxon>Candidatus Desulfofervidia</taxon>
        <taxon>Candidatus Desulfofervidales</taxon>
        <taxon>Candidatus Desulfofervidaceae</taxon>
        <taxon>Candidatus Desulfofervidus</taxon>
    </lineage>
</organism>
<name>A0A7C0U2Z2_DESA2</name>
<keyword evidence="3" id="KW-0536">Nodulation</keyword>
<evidence type="ECO:0000256" key="5">
    <source>
        <dbReference type="ARBA" id="ARBA00022840"/>
    </source>
</evidence>
<dbReference type="PANTHER" id="PTHR42711">
    <property type="entry name" value="ABC TRANSPORTER ATP-BINDING PROTEIN"/>
    <property type="match status" value="1"/>
</dbReference>
<gene>
    <name evidence="7" type="ORF">ENG63_04290</name>
</gene>
<dbReference type="Gene3D" id="3.40.50.300">
    <property type="entry name" value="P-loop containing nucleotide triphosphate hydrolases"/>
    <property type="match status" value="1"/>
</dbReference>
<sequence>MEIIRIENLTKIYKQKRKKIKAVDNLSFSVMKGEILGFLGPNGAGKSTTIKIMMGLIKPTSGKVFINGINVNNPKSRKNLGFLPENPNFIDTLTGKDFLLFSARMHGLNKTEAEKRVNNLFKELSLVEAAERSLKKYSKGMLQKIGFAAAIIHNPDILILDEPMSGLDPIGRYYFKSMFKKLKSEGKTIFFSSHIIPDVEDLCDRVAIINKGKLIGILDMEKIKAFSTTGYEIVFKNGDDLDIQCDILKDNLKKINVDASMLLVTIEKLKNKNIEIISINPVKKDLETVFVELIANKKNNTS</sequence>
<dbReference type="PROSITE" id="PS50893">
    <property type="entry name" value="ABC_TRANSPORTER_2"/>
    <property type="match status" value="1"/>
</dbReference>
<keyword evidence="2" id="KW-0813">Transport</keyword>
<dbReference type="EMBL" id="DRBS01000166">
    <property type="protein sequence ID" value="HDD44065.1"/>
    <property type="molecule type" value="Genomic_DNA"/>
</dbReference>
<dbReference type="InterPro" id="IPR027417">
    <property type="entry name" value="P-loop_NTPase"/>
</dbReference>
<accession>A0A7C0U2Z2</accession>
<dbReference type="GO" id="GO:0016887">
    <property type="term" value="F:ATP hydrolysis activity"/>
    <property type="evidence" value="ECO:0007669"/>
    <property type="project" value="InterPro"/>
</dbReference>
<dbReference type="InterPro" id="IPR017871">
    <property type="entry name" value="ABC_transporter-like_CS"/>
</dbReference>
<evidence type="ECO:0000313" key="7">
    <source>
        <dbReference type="EMBL" id="HDD44065.1"/>
    </source>
</evidence>
<dbReference type="Proteomes" id="UP000886289">
    <property type="component" value="Unassembled WGS sequence"/>
</dbReference>
<dbReference type="SUPFAM" id="SSF52540">
    <property type="entry name" value="P-loop containing nucleoside triphosphate hydrolases"/>
    <property type="match status" value="1"/>
</dbReference>
<comment type="similarity">
    <text evidence="1">Belongs to the ABC transporter superfamily.</text>
</comment>
<dbReference type="SMART" id="SM00382">
    <property type="entry name" value="AAA"/>
    <property type="match status" value="1"/>
</dbReference>
<dbReference type="PANTHER" id="PTHR42711:SF5">
    <property type="entry name" value="ABC TRANSPORTER ATP-BINDING PROTEIN NATA"/>
    <property type="match status" value="1"/>
</dbReference>
<keyword evidence="5 7" id="KW-0067">ATP-binding</keyword>
<dbReference type="PROSITE" id="PS00211">
    <property type="entry name" value="ABC_TRANSPORTER_1"/>
    <property type="match status" value="1"/>
</dbReference>
<evidence type="ECO:0000256" key="1">
    <source>
        <dbReference type="ARBA" id="ARBA00005417"/>
    </source>
</evidence>
<evidence type="ECO:0000256" key="3">
    <source>
        <dbReference type="ARBA" id="ARBA00022458"/>
    </source>
</evidence>